<evidence type="ECO:0000259" key="1">
    <source>
        <dbReference type="PROSITE" id="PS50086"/>
    </source>
</evidence>
<sequence length="315" mass="37231">MIQLLSTPPLATKVKRDANYDPYLASTVNELKEILNVEMYVDVEKLKRASRHGIPPEIRGKVWKFLLGVEQADRSHELSSSKAKADEYAQLDKENTESTKRIRGEVTRYLKRLGKHEETATQFTVFENVIGAYLNGNKNIEYSPVLVHMCGPFVEYLSEEWEIYYCFEQMMSQITEYYEEHEINERVAKFMTLFRTLLPDLYNYFQDEEVEFNEWVASWNMYLLAKELPLDSLSRLWDTYFCEADFLELHIYVCLAILKHCKENLEDLEQSEIRTLLLRLPELDMDQIVQQGFNLMHEIQEREISDGEVSKLLKY</sequence>
<dbReference type="EMBL" id="JASJQH010000119">
    <property type="protein sequence ID" value="KAK9766848.1"/>
    <property type="molecule type" value="Genomic_DNA"/>
</dbReference>
<reference evidence="2 3" key="1">
    <citation type="submission" date="2023-04" db="EMBL/GenBank/DDBJ databases">
        <title>Genome of Basidiobolus ranarum AG-B5.</title>
        <authorList>
            <person name="Stajich J.E."/>
            <person name="Carter-House D."/>
            <person name="Gryganskyi A."/>
        </authorList>
    </citation>
    <scope>NUCLEOTIDE SEQUENCE [LARGE SCALE GENOMIC DNA]</scope>
    <source>
        <strain evidence="2 3">AG-B5</strain>
    </source>
</reference>
<organism evidence="2 3">
    <name type="scientific">Basidiobolus ranarum</name>
    <dbReference type="NCBI Taxonomy" id="34480"/>
    <lineage>
        <taxon>Eukaryota</taxon>
        <taxon>Fungi</taxon>
        <taxon>Fungi incertae sedis</taxon>
        <taxon>Zoopagomycota</taxon>
        <taxon>Entomophthoromycotina</taxon>
        <taxon>Basidiobolomycetes</taxon>
        <taxon>Basidiobolales</taxon>
        <taxon>Basidiobolaceae</taxon>
        <taxon>Basidiobolus</taxon>
    </lineage>
</organism>
<dbReference type="Gene3D" id="1.10.8.270">
    <property type="entry name" value="putative rabgap domain of human tbc1 domain family member 14 like domains"/>
    <property type="match status" value="1"/>
</dbReference>
<dbReference type="PANTHER" id="PTHR47219">
    <property type="entry name" value="RAB GTPASE-ACTIVATING PROTEIN 1-LIKE"/>
    <property type="match status" value="1"/>
</dbReference>
<dbReference type="InterPro" id="IPR050302">
    <property type="entry name" value="Rab_GAP_TBC_domain"/>
</dbReference>
<gene>
    <name evidence="2" type="ORF">K7432_003780</name>
</gene>
<accession>A0ABR2WZC1</accession>
<name>A0ABR2WZC1_9FUNG</name>
<dbReference type="Pfam" id="PF00566">
    <property type="entry name" value="RabGAP-TBC"/>
    <property type="match status" value="1"/>
</dbReference>
<dbReference type="Gene3D" id="1.10.10.750">
    <property type="entry name" value="Ypt/Rab-GAP domain of gyp1p, domain 1"/>
    <property type="match status" value="1"/>
</dbReference>
<feature type="domain" description="Rab-GAP TBC" evidence="1">
    <location>
        <begin position="53"/>
        <end position="244"/>
    </location>
</feature>
<dbReference type="InterPro" id="IPR000195">
    <property type="entry name" value="Rab-GAP-TBC_dom"/>
</dbReference>
<comment type="caution">
    <text evidence="2">The sequence shown here is derived from an EMBL/GenBank/DDBJ whole genome shotgun (WGS) entry which is preliminary data.</text>
</comment>
<evidence type="ECO:0000313" key="2">
    <source>
        <dbReference type="EMBL" id="KAK9766848.1"/>
    </source>
</evidence>
<dbReference type="PANTHER" id="PTHR47219:SF15">
    <property type="entry name" value="TBC1 DOMAIN FAMILY MEMBER 12 ISOFORM X1"/>
    <property type="match status" value="1"/>
</dbReference>
<evidence type="ECO:0000313" key="3">
    <source>
        <dbReference type="Proteomes" id="UP001479436"/>
    </source>
</evidence>
<dbReference type="SMART" id="SM00164">
    <property type="entry name" value="TBC"/>
    <property type="match status" value="1"/>
</dbReference>
<dbReference type="Gene3D" id="1.10.472.80">
    <property type="entry name" value="Ypt/Rab-GAP domain of gyp1p, domain 3"/>
    <property type="match status" value="1"/>
</dbReference>
<keyword evidence="3" id="KW-1185">Reference proteome</keyword>
<dbReference type="SUPFAM" id="SSF47923">
    <property type="entry name" value="Ypt/Rab-GAP domain of gyp1p"/>
    <property type="match status" value="2"/>
</dbReference>
<dbReference type="InterPro" id="IPR035969">
    <property type="entry name" value="Rab-GAP_TBC_sf"/>
</dbReference>
<protein>
    <recommendedName>
        <fullName evidence="1">Rab-GAP TBC domain-containing protein</fullName>
    </recommendedName>
</protein>
<proteinExistence type="predicted"/>
<dbReference type="PROSITE" id="PS50086">
    <property type="entry name" value="TBC_RABGAP"/>
    <property type="match status" value="1"/>
</dbReference>
<dbReference type="Proteomes" id="UP001479436">
    <property type="component" value="Unassembled WGS sequence"/>
</dbReference>